<keyword evidence="3" id="KW-1185">Reference proteome</keyword>
<protein>
    <submittedName>
        <fullName evidence="2">Uncharacterized protein</fullName>
    </submittedName>
</protein>
<evidence type="ECO:0000313" key="2">
    <source>
        <dbReference type="EMBL" id="KAK9930352.1"/>
    </source>
</evidence>
<organism evidence="2 3">
    <name type="scientific">Rubus argutus</name>
    <name type="common">Southern blackberry</name>
    <dbReference type="NCBI Taxonomy" id="59490"/>
    <lineage>
        <taxon>Eukaryota</taxon>
        <taxon>Viridiplantae</taxon>
        <taxon>Streptophyta</taxon>
        <taxon>Embryophyta</taxon>
        <taxon>Tracheophyta</taxon>
        <taxon>Spermatophyta</taxon>
        <taxon>Magnoliopsida</taxon>
        <taxon>eudicotyledons</taxon>
        <taxon>Gunneridae</taxon>
        <taxon>Pentapetalae</taxon>
        <taxon>rosids</taxon>
        <taxon>fabids</taxon>
        <taxon>Rosales</taxon>
        <taxon>Rosaceae</taxon>
        <taxon>Rosoideae</taxon>
        <taxon>Rosoideae incertae sedis</taxon>
        <taxon>Rubus</taxon>
    </lineage>
</organism>
<dbReference type="AlphaFoldDB" id="A0AAW1X097"/>
<feature type="region of interest" description="Disordered" evidence="1">
    <location>
        <begin position="1"/>
        <end position="90"/>
    </location>
</feature>
<name>A0AAW1X097_RUBAR</name>
<sequence>MAKGKFESKELPVTTMSYPYYSPPPPSPPLPCAPPPPSPPPPCNPRNLTSSASTTSPPRPSSPSFTPETLQCATTSSSITITSPAKSLSP</sequence>
<feature type="compositionally biased region" description="Pro residues" evidence="1">
    <location>
        <begin position="21"/>
        <end position="44"/>
    </location>
</feature>
<feature type="compositionally biased region" description="Low complexity" evidence="1">
    <location>
        <begin position="49"/>
        <end position="83"/>
    </location>
</feature>
<comment type="caution">
    <text evidence="2">The sequence shown here is derived from an EMBL/GenBank/DDBJ whole genome shotgun (WGS) entry which is preliminary data.</text>
</comment>
<proteinExistence type="predicted"/>
<dbReference type="Proteomes" id="UP001457282">
    <property type="component" value="Unassembled WGS sequence"/>
</dbReference>
<gene>
    <name evidence="2" type="ORF">M0R45_027391</name>
</gene>
<dbReference type="EMBL" id="JBEDUW010000005">
    <property type="protein sequence ID" value="KAK9930352.1"/>
    <property type="molecule type" value="Genomic_DNA"/>
</dbReference>
<reference evidence="2 3" key="1">
    <citation type="journal article" date="2023" name="G3 (Bethesda)">
        <title>A chromosome-length genome assembly and annotation of blackberry (Rubus argutus, cv. 'Hillquist').</title>
        <authorList>
            <person name="Bruna T."/>
            <person name="Aryal R."/>
            <person name="Dudchenko O."/>
            <person name="Sargent D.J."/>
            <person name="Mead D."/>
            <person name="Buti M."/>
            <person name="Cavallini A."/>
            <person name="Hytonen T."/>
            <person name="Andres J."/>
            <person name="Pham M."/>
            <person name="Weisz D."/>
            <person name="Mascagni F."/>
            <person name="Usai G."/>
            <person name="Natali L."/>
            <person name="Bassil N."/>
            <person name="Fernandez G.E."/>
            <person name="Lomsadze A."/>
            <person name="Armour M."/>
            <person name="Olukolu B."/>
            <person name="Poorten T."/>
            <person name="Britton C."/>
            <person name="Davik J."/>
            <person name="Ashrafi H."/>
            <person name="Aiden E.L."/>
            <person name="Borodovsky M."/>
            <person name="Worthington M."/>
        </authorList>
    </citation>
    <scope>NUCLEOTIDE SEQUENCE [LARGE SCALE GENOMIC DNA]</scope>
    <source>
        <strain evidence="2">PI 553951</strain>
    </source>
</reference>
<accession>A0AAW1X097</accession>
<evidence type="ECO:0000313" key="3">
    <source>
        <dbReference type="Proteomes" id="UP001457282"/>
    </source>
</evidence>
<evidence type="ECO:0000256" key="1">
    <source>
        <dbReference type="SAM" id="MobiDB-lite"/>
    </source>
</evidence>
<feature type="compositionally biased region" description="Basic and acidic residues" evidence="1">
    <location>
        <begin position="1"/>
        <end position="10"/>
    </location>
</feature>